<organism evidence="2 3">
    <name type="scientific">Trichonephila clavata</name>
    <name type="common">Joro spider</name>
    <name type="synonym">Nephila clavata</name>
    <dbReference type="NCBI Taxonomy" id="2740835"/>
    <lineage>
        <taxon>Eukaryota</taxon>
        <taxon>Metazoa</taxon>
        <taxon>Ecdysozoa</taxon>
        <taxon>Arthropoda</taxon>
        <taxon>Chelicerata</taxon>
        <taxon>Arachnida</taxon>
        <taxon>Araneae</taxon>
        <taxon>Araneomorphae</taxon>
        <taxon>Entelegynae</taxon>
        <taxon>Araneoidea</taxon>
        <taxon>Nephilidae</taxon>
        <taxon>Trichonephila</taxon>
    </lineage>
</organism>
<accession>A0A8X6KRB6</accession>
<keyword evidence="3" id="KW-1185">Reference proteome</keyword>
<proteinExistence type="predicted"/>
<keyword evidence="1" id="KW-0812">Transmembrane</keyword>
<sequence length="76" mass="8352">MAWADLIFFQDESFPGCSLIAAPLVGSKSLALVGSGLILPVTSCLLLMRNQLRRGYGLDRLDSSCLSMTCRLLRCW</sequence>
<evidence type="ECO:0000313" key="3">
    <source>
        <dbReference type="Proteomes" id="UP000887116"/>
    </source>
</evidence>
<dbReference type="Proteomes" id="UP000887116">
    <property type="component" value="Unassembled WGS sequence"/>
</dbReference>
<evidence type="ECO:0000313" key="2">
    <source>
        <dbReference type="EMBL" id="GFQ83780.1"/>
    </source>
</evidence>
<reference evidence="2" key="1">
    <citation type="submission" date="2020-07" db="EMBL/GenBank/DDBJ databases">
        <title>Multicomponent nature underlies the extraordinary mechanical properties of spider dragline silk.</title>
        <authorList>
            <person name="Kono N."/>
            <person name="Nakamura H."/>
            <person name="Mori M."/>
            <person name="Yoshida Y."/>
            <person name="Ohtoshi R."/>
            <person name="Malay A.D."/>
            <person name="Moran D.A.P."/>
            <person name="Tomita M."/>
            <person name="Numata K."/>
            <person name="Arakawa K."/>
        </authorList>
    </citation>
    <scope>NUCLEOTIDE SEQUENCE</scope>
</reference>
<name>A0A8X6KRB6_TRICU</name>
<dbReference type="EMBL" id="BMAO01032664">
    <property type="protein sequence ID" value="GFQ83780.1"/>
    <property type="molecule type" value="Genomic_DNA"/>
</dbReference>
<dbReference type="AlphaFoldDB" id="A0A8X6KRB6"/>
<feature type="transmembrane region" description="Helical" evidence="1">
    <location>
        <begin position="29"/>
        <end position="48"/>
    </location>
</feature>
<keyword evidence="1" id="KW-0472">Membrane</keyword>
<protein>
    <submittedName>
        <fullName evidence="2">Uncharacterized protein</fullName>
    </submittedName>
</protein>
<evidence type="ECO:0000256" key="1">
    <source>
        <dbReference type="SAM" id="Phobius"/>
    </source>
</evidence>
<gene>
    <name evidence="2" type="ORF">TNCT_60471</name>
</gene>
<comment type="caution">
    <text evidence="2">The sequence shown here is derived from an EMBL/GenBank/DDBJ whole genome shotgun (WGS) entry which is preliminary data.</text>
</comment>
<keyword evidence="1" id="KW-1133">Transmembrane helix</keyword>